<proteinExistence type="inferred from homology"/>
<evidence type="ECO:0000256" key="5">
    <source>
        <dbReference type="ARBA" id="ARBA00023136"/>
    </source>
</evidence>
<evidence type="ECO:0000313" key="11">
    <source>
        <dbReference type="RefSeq" id="XP_015280710.1"/>
    </source>
</evidence>
<comment type="domain">
    <text evidence="7">The DHHC domain is required for palmitoyltransferase activity.</text>
</comment>
<accession>A0ABM1L423</accession>
<feature type="transmembrane region" description="Helical" evidence="7">
    <location>
        <begin position="141"/>
        <end position="165"/>
    </location>
</feature>
<evidence type="ECO:0000256" key="4">
    <source>
        <dbReference type="ARBA" id="ARBA00022989"/>
    </source>
</evidence>
<evidence type="ECO:0000259" key="9">
    <source>
        <dbReference type="Pfam" id="PF01529"/>
    </source>
</evidence>
<feature type="region of interest" description="Disordered" evidence="8">
    <location>
        <begin position="269"/>
        <end position="289"/>
    </location>
</feature>
<evidence type="ECO:0000313" key="10">
    <source>
        <dbReference type="Proteomes" id="UP000694871"/>
    </source>
</evidence>
<keyword evidence="2 7" id="KW-0808">Transferase</keyword>
<evidence type="ECO:0000256" key="2">
    <source>
        <dbReference type="ARBA" id="ARBA00022679"/>
    </source>
</evidence>
<dbReference type="PANTHER" id="PTHR22883">
    <property type="entry name" value="ZINC FINGER DHHC DOMAIN CONTAINING PROTEIN"/>
    <property type="match status" value="1"/>
</dbReference>
<evidence type="ECO:0000256" key="1">
    <source>
        <dbReference type="ARBA" id="ARBA00004141"/>
    </source>
</evidence>
<dbReference type="Pfam" id="PF01529">
    <property type="entry name" value="DHHC"/>
    <property type="match status" value="1"/>
</dbReference>
<comment type="similarity">
    <text evidence="7">Belongs to the DHHC palmitoyltransferase family.</text>
</comment>
<organism evidence="10 11">
    <name type="scientific">Gekko japonicus</name>
    <name type="common">Schlegel's Japanese gecko</name>
    <dbReference type="NCBI Taxonomy" id="146911"/>
    <lineage>
        <taxon>Eukaryota</taxon>
        <taxon>Metazoa</taxon>
        <taxon>Chordata</taxon>
        <taxon>Craniata</taxon>
        <taxon>Vertebrata</taxon>
        <taxon>Euteleostomi</taxon>
        <taxon>Lepidosauria</taxon>
        <taxon>Squamata</taxon>
        <taxon>Bifurcata</taxon>
        <taxon>Gekkota</taxon>
        <taxon>Gekkonidae</taxon>
        <taxon>Gekkoninae</taxon>
        <taxon>Gekko</taxon>
    </lineage>
</organism>
<dbReference type="EC" id="2.3.1.225" evidence="7"/>
<sequence>MEPGGSRVGRLYLLSSIFASFHYSLLLCLTGLFFAFPCTWLTLHVSWGFPIICGLLFIPTMIFFLFASFTDTGVLRKGIEAELANQAVIIRAPRQHWCNRCQLHGLPHTFHCAWCNTCVEDFDHHCMWINNCVGRHNIRSFFLFVVFLSSYNAAVMASCLAYLVLNSQQPFSVEKICTIVVTIPTAFYLLPLLIQLSNQLGNIWTARYRCKLQDHATQRKSFPTPLAWWWTPALHIQHRSRSRGTSATPKAPAQKARKALALLQFPPFSSSRLTTPSPSPGGCPGAKPGEWRATNAWRHFLASMGSILHPKGSAPGESTQHVAQEATKKKSSWSLNTADRRTEIPIPEMPESLQLLDEDQDTHWKCQLYINRRAPSSPTGTLLSLSDI</sequence>
<dbReference type="InterPro" id="IPR001594">
    <property type="entry name" value="Palmitoyltrfase_DHHC"/>
</dbReference>
<evidence type="ECO:0000256" key="3">
    <source>
        <dbReference type="ARBA" id="ARBA00022692"/>
    </source>
</evidence>
<keyword evidence="6 7" id="KW-0012">Acyltransferase</keyword>
<dbReference type="GeneID" id="107122198"/>
<name>A0ABM1L423_GEKJA</name>
<comment type="catalytic activity">
    <reaction evidence="7">
        <text>L-cysteinyl-[protein] + hexadecanoyl-CoA = S-hexadecanoyl-L-cysteinyl-[protein] + CoA</text>
        <dbReference type="Rhea" id="RHEA:36683"/>
        <dbReference type="Rhea" id="RHEA-COMP:10131"/>
        <dbReference type="Rhea" id="RHEA-COMP:11032"/>
        <dbReference type="ChEBI" id="CHEBI:29950"/>
        <dbReference type="ChEBI" id="CHEBI:57287"/>
        <dbReference type="ChEBI" id="CHEBI:57379"/>
        <dbReference type="ChEBI" id="CHEBI:74151"/>
        <dbReference type="EC" id="2.3.1.225"/>
    </reaction>
</comment>
<dbReference type="PANTHER" id="PTHR22883:SF326">
    <property type="entry name" value="PALMITOYLTRANSFERASE ZDHHC19"/>
    <property type="match status" value="1"/>
</dbReference>
<protein>
    <recommendedName>
        <fullName evidence="7">Palmitoyltransferase</fullName>
        <ecNumber evidence="7">2.3.1.225</ecNumber>
    </recommendedName>
</protein>
<keyword evidence="4 7" id="KW-1133">Transmembrane helix</keyword>
<evidence type="ECO:0000256" key="7">
    <source>
        <dbReference type="RuleBase" id="RU079119"/>
    </source>
</evidence>
<dbReference type="InterPro" id="IPR039859">
    <property type="entry name" value="PFA4/ZDH16/20/ERF2-like"/>
</dbReference>
<evidence type="ECO:0000256" key="6">
    <source>
        <dbReference type="ARBA" id="ARBA00023315"/>
    </source>
</evidence>
<comment type="subcellular location">
    <subcellularLocation>
        <location evidence="1">Membrane</location>
        <topology evidence="1">Multi-pass membrane protein</topology>
    </subcellularLocation>
</comment>
<keyword evidence="10" id="KW-1185">Reference proteome</keyword>
<feature type="transmembrane region" description="Helical" evidence="7">
    <location>
        <begin position="12"/>
        <end position="35"/>
    </location>
</feature>
<reference evidence="11" key="1">
    <citation type="submission" date="2025-08" db="UniProtKB">
        <authorList>
            <consortium name="RefSeq"/>
        </authorList>
    </citation>
    <scope>IDENTIFICATION</scope>
</reference>
<feature type="transmembrane region" description="Helical" evidence="7">
    <location>
        <begin position="171"/>
        <end position="194"/>
    </location>
</feature>
<dbReference type="PROSITE" id="PS50216">
    <property type="entry name" value="DHHC"/>
    <property type="match status" value="1"/>
</dbReference>
<keyword evidence="3 7" id="KW-0812">Transmembrane</keyword>
<keyword evidence="5 7" id="KW-0472">Membrane</keyword>
<evidence type="ECO:0000256" key="8">
    <source>
        <dbReference type="SAM" id="MobiDB-lite"/>
    </source>
</evidence>
<dbReference type="RefSeq" id="XP_015280710.1">
    <property type="nucleotide sequence ID" value="XM_015425224.1"/>
</dbReference>
<feature type="domain" description="Palmitoyltransferase DHHC" evidence="9">
    <location>
        <begin position="94"/>
        <end position="205"/>
    </location>
</feature>
<dbReference type="Proteomes" id="UP000694871">
    <property type="component" value="Unplaced"/>
</dbReference>
<feature type="transmembrane region" description="Helical" evidence="7">
    <location>
        <begin position="47"/>
        <end position="67"/>
    </location>
</feature>
<gene>
    <name evidence="11" type="primary">ZDHHC19</name>
</gene>